<proteinExistence type="predicted"/>
<dbReference type="Proteomes" id="UP000199546">
    <property type="component" value="Unassembled WGS sequence"/>
</dbReference>
<gene>
    <name evidence="2" type="ORF">SAMN05660657_01128</name>
</gene>
<protein>
    <submittedName>
        <fullName evidence="2">Uncharacterized protein</fullName>
    </submittedName>
</protein>
<evidence type="ECO:0000313" key="2">
    <source>
        <dbReference type="EMBL" id="SFT50542.1"/>
    </source>
</evidence>
<accession>A0A1I6YJG0</accession>
<reference evidence="3" key="1">
    <citation type="submission" date="2016-10" db="EMBL/GenBank/DDBJ databases">
        <authorList>
            <person name="Varghese N."/>
            <person name="Submissions S."/>
        </authorList>
    </citation>
    <scope>NUCLEOTIDE SEQUENCE [LARGE SCALE GENOMIC DNA]</scope>
    <source>
        <strain evidence="3">DSM 46136</strain>
    </source>
</reference>
<name>A0A1I6YJG0_9ACTN</name>
<dbReference type="AlphaFoldDB" id="A0A1I6YJG0"/>
<dbReference type="EMBL" id="FPBA01000003">
    <property type="protein sequence ID" value="SFT50542.1"/>
    <property type="molecule type" value="Genomic_DNA"/>
</dbReference>
<feature type="compositionally biased region" description="Low complexity" evidence="1">
    <location>
        <begin position="8"/>
        <end position="25"/>
    </location>
</feature>
<sequence length="57" mass="6285">MTPPAMTPPATTASATTTAGRPPALATRARTWLRRFDAYTLEVFNPGRPYRPRPDRG</sequence>
<evidence type="ECO:0000256" key="1">
    <source>
        <dbReference type="SAM" id="MobiDB-lite"/>
    </source>
</evidence>
<organism evidence="2 3">
    <name type="scientific">Geodermatophilus amargosae</name>
    <dbReference type="NCBI Taxonomy" id="1296565"/>
    <lineage>
        <taxon>Bacteria</taxon>
        <taxon>Bacillati</taxon>
        <taxon>Actinomycetota</taxon>
        <taxon>Actinomycetes</taxon>
        <taxon>Geodermatophilales</taxon>
        <taxon>Geodermatophilaceae</taxon>
        <taxon>Geodermatophilus</taxon>
    </lineage>
</organism>
<evidence type="ECO:0000313" key="3">
    <source>
        <dbReference type="Proteomes" id="UP000199546"/>
    </source>
</evidence>
<feature type="region of interest" description="Disordered" evidence="1">
    <location>
        <begin position="1"/>
        <end position="25"/>
    </location>
</feature>
<dbReference type="RefSeq" id="WP_175551432.1">
    <property type="nucleotide sequence ID" value="NZ_FPBA01000003.1"/>
</dbReference>
<keyword evidence="3" id="KW-1185">Reference proteome</keyword>